<protein>
    <recommendedName>
        <fullName evidence="4">Lipoprotein</fullName>
    </recommendedName>
</protein>
<dbReference type="EMBL" id="LR593886">
    <property type="protein sequence ID" value="VTR91915.1"/>
    <property type="molecule type" value="Genomic_DNA"/>
</dbReference>
<feature type="compositionally biased region" description="Gly residues" evidence="1">
    <location>
        <begin position="66"/>
        <end position="77"/>
    </location>
</feature>
<feature type="region of interest" description="Disordered" evidence="1">
    <location>
        <begin position="23"/>
        <end position="77"/>
    </location>
</feature>
<evidence type="ECO:0000313" key="3">
    <source>
        <dbReference type="Proteomes" id="UP000464178"/>
    </source>
</evidence>
<dbReference type="RefSeq" id="WP_082838641.1">
    <property type="nucleotide sequence ID" value="NZ_LR593886.1"/>
</dbReference>
<sequence length="77" mass="8408">MRALLALVVACAAVGCYQDKYNVNSPQREDYQLPPNETRYNEPDKATYRPPPTPKKEENLRDRNKGGGPGGGGLGGF</sequence>
<accession>A0A6P2CUU3</accession>
<feature type="compositionally biased region" description="Basic and acidic residues" evidence="1">
    <location>
        <begin position="54"/>
        <end position="65"/>
    </location>
</feature>
<organism evidence="2 3">
    <name type="scientific">Gemmata massiliana</name>
    <dbReference type="NCBI Taxonomy" id="1210884"/>
    <lineage>
        <taxon>Bacteria</taxon>
        <taxon>Pseudomonadati</taxon>
        <taxon>Planctomycetota</taxon>
        <taxon>Planctomycetia</taxon>
        <taxon>Gemmatales</taxon>
        <taxon>Gemmataceae</taxon>
        <taxon>Gemmata</taxon>
    </lineage>
</organism>
<keyword evidence="3" id="KW-1185">Reference proteome</keyword>
<reference evidence="2 3" key="1">
    <citation type="submission" date="2019-05" db="EMBL/GenBank/DDBJ databases">
        <authorList>
            <consortium name="Science for Life Laboratories"/>
        </authorList>
    </citation>
    <scope>NUCLEOTIDE SEQUENCE [LARGE SCALE GENOMIC DNA]</scope>
    <source>
        <strain evidence="2">Soil9</strain>
    </source>
</reference>
<evidence type="ECO:0000256" key="1">
    <source>
        <dbReference type="SAM" id="MobiDB-lite"/>
    </source>
</evidence>
<dbReference type="Proteomes" id="UP000464178">
    <property type="component" value="Chromosome"/>
</dbReference>
<proteinExistence type="predicted"/>
<gene>
    <name evidence="2" type="ORF">SOIL9_57990</name>
</gene>
<evidence type="ECO:0008006" key="4">
    <source>
        <dbReference type="Google" id="ProtNLM"/>
    </source>
</evidence>
<dbReference type="KEGG" id="gms:SOIL9_57990"/>
<dbReference type="PROSITE" id="PS51257">
    <property type="entry name" value="PROKAR_LIPOPROTEIN"/>
    <property type="match status" value="1"/>
</dbReference>
<evidence type="ECO:0000313" key="2">
    <source>
        <dbReference type="EMBL" id="VTR91915.1"/>
    </source>
</evidence>
<dbReference type="AlphaFoldDB" id="A0A6P2CUU3"/>
<name>A0A6P2CUU3_9BACT</name>